<reference evidence="1" key="1">
    <citation type="submission" date="2023-07" db="EMBL/GenBank/DDBJ databases">
        <title>A chromosome-level genome assembly of Lolium multiflorum.</title>
        <authorList>
            <person name="Chen Y."/>
            <person name="Copetti D."/>
            <person name="Kolliker R."/>
            <person name="Studer B."/>
        </authorList>
    </citation>
    <scope>NUCLEOTIDE SEQUENCE</scope>
    <source>
        <strain evidence="1">02402/16</strain>
        <tissue evidence="1">Leaf</tissue>
    </source>
</reference>
<sequence>MRYKKTHTHNKKQDLKTLYIDDDSEGHQPGRHGRLGGMLLLGGHRLHKEQGGRAAARTPWSSEVRCCQEDVCQRRGIHTQQGRKCPNEDAMVVWEHTLESASCQSSSGWSQAIDHLCISDLAMKIKDRPACTPSFATTKCLATHFCMFLASGGFIPSSVMPPTYAALGLGHNGRIYTLNSGSSQQGILH</sequence>
<dbReference type="Proteomes" id="UP001231189">
    <property type="component" value="Unassembled WGS sequence"/>
</dbReference>
<dbReference type="EMBL" id="JAUUTY010000006">
    <property type="protein sequence ID" value="KAK1615867.1"/>
    <property type="molecule type" value="Genomic_DNA"/>
</dbReference>
<comment type="caution">
    <text evidence="1">The sequence shown here is derived from an EMBL/GenBank/DDBJ whole genome shotgun (WGS) entry which is preliminary data.</text>
</comment>
<proteinExistence type="predicted"/>
<organism evidence="1 2">
    <name type="scientific">Lolium multiflorum</name>
    <name type="common">Italian ryegrass</name>
    <name type="synonym">Lolium perenne subsp. multiflorum</name>
    <dbReference type="NCBI Taxonomy" id="4521"/>
    <lineage>
        <taxon>Eukaryota</taxon>
        <taxon>Viridiplantae</taxon>
        <taxon>Streptophyta</taxon>
        <taxon>Embryophyta</taxon>
        <taxon>Tracheophyta</taxon>
        <taxon>Spermatophyta</taxon>
        <taxon>Magnoliopsida</taxon>
        <taxon>Liliopsida</taxon>
        <taxon>Poales</taxon>
        <taxon>Poaceae</taxon>
        <taxon>BOP clade</taxon>
        <taxon>Pooideae</taxon>
        <taxon>Poodae</taxon>
        <taxon>Poeae</taxon>
        <taxon>Poeae Chloroplast Group 2 (Poeae type)</taxon>
        <taxon>Loliodinae</taxon>
        <taxon>Loliinae</taxon>
        <taxon>Lolium</taxon>
    </lineage>
</organism>
<accession>A0AAD8R8W5</accession>
<keyword evidence="2" id="KW-1185">Reference proteome</keyword>
<evidence type="ECO:0000313" key="1">
    <source>
        <dbReference type="EMBL" id="KAK1615867.1"/>
    </source>
</evidence>
<protein>
    <submittedName>
        <fullName evidence="1">Uncharacterized protein</fullName>
    </submittedName>
</protein>
<evidence type="ECO:0000313" key="2">
    <source>
        <dbReference type="Proteomes" id="UP001231189"/>
    </source>
</evidence>
<gene>
    <name evidence="1" type="ORF">QYE76_021384</name>
</gene>
<dbReference type="AlphaFoldDB" id="A0AAD8R8W5"/>
<name>A0AAD8R8W5_LOLMU</name>